<organism evidence="2">
    <name type="scientific">Phaeocystis antarctica</name>
    <dbReference type="NCBI Taxonomy" id="33657"/>
    <lineage>
        <taxon>Eukaryota</taxon>
        <taxon>Haptista</taxon>
        <taxon>Haptophyta</taxon>
        <taxon>Prymnesiophyceae</taxon>
        <taxon>Phaeocystales</taxon>
        <taxon>Phaeocystaceae</taxon>
        <taxon>Phaeocystis</taxon>
    </lineage>
</organism>
<dbReference type="AlphaFoldDB" id="A0A7S0HD29"/>
<dbReference type="EMBL" id="HBEP01007171">
    <property type="protein sequence ID" value="CAD8474909.1"/>
    <property type="molecule type" value="Transcribed_RNA"/>
</dbReference>
<sequence length="116" mass="12091">MAFGTGERAPDHPNPNPNPNPNHGEHPTTQLCCEAVRAALERRELRGCDMLDMAAAPACSHSLLFGAANAVGVEISARGFRCPSCSSRGKSPRREANLVAIRNHVAGGDDAAGCTG</sequence>
<proteinExistence type="predicted"/>
<name>A0A7S0HD29_9EUKA</name>
<accession>A0A7S0HD29</accession>
<evidence type="ECO:0000256" key="1">
    <source>
        <dbReference type="SAM" id="MobiDB-lite"/>
    </source>
</evidence>
<gene>
    <name evidence="2" type="ORF">PANT1444_LOCUS4054</name>
</gene>
<evidence type="ECO:0000313" key="2">
    <source>
        <dbReference type="EMBL" id="CAD8474909.1"/>
    </source>
</evidence>
<feature type="region of interest" description="Disordered" evidence="1">
    <location>
        <begin position="1"/>
        <end position="29"/>
    </location>
</feature>
<reference evidence="2" key="1">
    <citation type="submission" date="2021-01" db="EMBL/GenBank/DDBJ databases">
        <authorList>
            <person name="Corre E."/>
            <person name="Pelletier E."/>
            <person name="Niang G."/>
            <person name="Scheremetjew M."/>
            <person name="Finn R."/>
            <person name="Kale V."/>
            <person name="Holt S."/>
            <person name="Cochrane G."/>
            <person name="Meng A."/>
            <person name="Brown T."/>
            <person name="Cohen L."/>
        </authorList>
    </citation>
    <scope>NUCLEOTIDE SEQUENCE</scope>
    <source>
        <strain evidence="2">CCMP1374</strain>
    </source>
</reference>
<protein>
    <submittedName>
        <fullName evidence="2">Uncharacterized protein</fullName>
    </submittedName>
</protein>